<reference evidence="3" key="1">
    <citation type="submission" date="2017-09" db="EMBL/GenBank/DDBJ databases">
        <title>Depth-based differentiation of microbial function through sediment-hosted aquifers and enrichment of novel symbionts in the deep terrestrial subsurface.</title>
        <authorList>
            <person name="Probst A.J."/>
            <person name="Ladd B."/>
            <person name="Jarett J.K."/>
            <person name="Geller-Mcgrath D.E."/>
            <person name="Sieber C.M.K."/>
            <person name="Emerson J.B."/>
            <person name="Anantharaman K."/>
            <person name="Thomas B.C."/>
            <person name="Malmstrom R."/>
            <person name="Stieglmeier M."/>
            <person name="Klingl A."/>
            <person name="Woyke T."/>
            <person name="Ryan C.M."/>
            <person name="Banfield J.F."/>
        </authorList>
    </citation>
    <scope>NUCLEOTIDE SEQUENCE [LARGE SCALE GENOMIC DNA]</scope>
</reference>
<dbReference type="EMBL" id="PFLC01000037">
    <property type="protein sequence ID" value="PIY62480.1"/>
    <property type="molecule type" value="Genomic_DNA"/>
</dbReference>
<evidence type="ECO:0000313" key="3">
    <source>
        <dbReference type="Proteomes" id="UP000230973"/>
    </source>
</evidence>
<evidence type="ECO:0008006" key="4">
    <source>
        <dbReference type="Google" id="ProtNLM"/>
    </source>
</evidence>
<proteinExistence type="predicted"/>
<dbReference type="Proteomes" id="UP000230973">
    <property type="component" value="Unassembled WGS sequence"/>
</dbReference>
<keyword evidence="1" id="KW-0732">Signal</keyword>
<accession>A0A2M7QAS4</accession>
<feature type="signal peptide" evidence="1">
    <location>
        <begin position="1"/>
        <end position="23"/>
    </location>
</feature>
<comment type="caution">
    <text evidence="2">The sequence shown here is derived from an EMBL/GenBank/DDBJ whole genome shotgun (WGS) entry which is preliminary data.</text>
</comment>
<name>A0A2M7QAS4_9BACT</name>
<protein>
    <recommendedName>
        <fullName evidence="4">4Fe-4S ferredoxin-type domain-containing protein</fullName>
    </recommendedName>
</protein>
<dbReference type="PROSITE" id="PS51257">
    <property type="entry name" value="PROKAR_LIPOPROTEIN"/>
    <property type="match status" value="1"/>
</dbReference>
<sequence>MRLFLSMLAVGFTLIALSGCSTQEPTPLSIDGVPIVNGSTDDCGDGVCAADEFHEFCPDDCPVVSYCGDDTCDGEESPASCPTDCRTEPDECEHGARTCDLDGHQLICVHDYDSGAELWARLACDDGTVCEDGECVVPPPVCGDGVCNSDETCATCVEDCGCMGDHEVCTDGECVVEPWCGDGDCTDGETCDTCVADCGVCPFCGDGTCNGDEDCDDCPMDCGGCTADCGDGLCGYGEFCESCVPDCGVCPAFCGDGSCDEDETAASCPADCRTSNDECARGSSRCEADGSYSFCHHNIVEGANLWVGPLYCPAGEVCEDGGCVVPDDGEPVCGDGVCEGTENCTTCAEDCGCMGDHEVCTDGECVVESCCGDGDCSDGETCETCAEDCGGACESVIVCSRNDSGLRMTVYGPFASMIPNAMFGDPVAVQAGCDTCGGWSVPYGDDDPRPSAPWVGDDEAYNLAFPLGAEGIGLALVDEAGQVQWLDLEVAMSAVRWQVVGDCEIRTRTTKIYQL</sequence>
<feature type="chain" id="PRO_5014598082" description="4Fe-4S ferredoxin-type domain-containing protein" evidence="1">
    <location>
        <begin position="24"/>
        <end position="515"/>
    </location>
</feature>
<gene>
    <name evidence="2" type="ORF">COY93_02960</name>
</gene>
<organism evidence="2 3">
    <name type="scientific">Candidatus Uhrbacteria bacterium CG_4_10_14_0_8_um_filter_58_22</name>
    <dbReference type="NCBI Taxonomy" id="1975029"/>
    <lineage>
        <taxon>Bacteria</taxon>
        <taxon>Candidatus Uhriibacteriota</taxon>
    </lineage>
</organism>
<evidence type="ECO:0000313" key="2">
    <source>
        <dbReference type="EMBL" id="PIY62480.1"/>
    </source>
</evidence>
<evidence type="ECO:0000256" key="1">
    <source>
        <dbReference type="SAM" id="SignalP"/>
    </source>
</evidence>
<dbReference type="AlphaFoldDB" id="A0A2M7QAS4"/>